<dbReference type="GO" id="GO:0015074">
    <property type="term" value="P:DNA integration"/>
    <property type="evidence" value="ECO:0007669"/>
    <property type="project" value="InterPro"/>
</dbReference>
<dbReference type="InterPro" id="IPR011010">
    <property type="entry name" value="DNA_brk_join_enz"/>
</dbReference>
<evidence type="ECO:0000313" key="3">
    <source>
        <dbReference type="EMBL" id="QEC65990.1"/>
    </source>
</evidence>
<dbReference type="InterPro" id="IPR013762">
    <property type="entry name" value="Integrase-like_cat_sf"/>
</dbReference>
<gene>
    <name evidence="3" type="ORF">FRZ67_01210</name>
</gene>
<evidence type="ECO:0000313" key="4">
    <source>
        <dbReference type="Proteomes" id="UP000321533"/>
    </source>
</evidence>
<name>A0A5B8V3I6_9BACT</name>
<proteinExistence type="predicted"/>
<dbReference type="Proteomes" id="UP000321533">
    <property type="component" value="Chromosome"/>
</dbReference>
<dbReference type="RefSeq" id="WP_147187790.1">
    <property type="nucleotide sequence ID" value="NZ_CP042435.1"/>
</dbReference>
<dbReference type="KEGG" id="pgin:FRZ67_01210"/>
<evidence type="ECO:0000259" key="2">
    <source>
        <dbReference type="Pfam" id="PF00589"/>
    </source>
</evidence>
<dbReference type="EMBL" id="CP042435">
    <property type="protein sequence ID" value="QEC65990.1"/>
    <property type="molecule type" value="Genomic_DNA"/>
</dbReference>
<keyword evidence="1" id="KW-0233">DNA recombination</keyword>
<dbReference type="InterPro" id="IPR002104">
    <property type="entry name" value="Integrase_catalytic"/>
</dbReference>
<dbReference type="SUPFAM" id="SSF56349">
    <property type="entry name" value="DNA breaking-rejoining enzymes"/>
    <property type="match status" value="1"/>
</dbReference>
<dbReference type="Pfam" id="PF00589">
    <property type="entry name" value="Phage_integrase"/>
    <property type="match status" value="1"/>
</dbReference>
<organism evidence="3 4">
    <name type="scientific">Panacibacter ginsenosidivorans</name>
    <dbReference type="NCBI Taxonomy" id="1813871"/>
    <lineage>
        <taxon>Bacteria</taxon>
        <taxon>Pseudomonadati</taxon>
        <taxon>Bacteroidota</taxon>
        <taxon>Chitinophagia</taxon>
        <taxon>Chitinophagales</taxon>
        <taxon>Chitinophagaceae</taxon>
        <taxon>Panacibacter</taxon>
    </lineage>
</organism>
<dbReference type="OrthoDB" id="1493636at2"/>
<dbReference type="GO" id="GO:0003677">
    <property type="term" value="F:DNA binding"/>
    <property type="evidence" value="ECO:0007669"/>
    <property type="project" value="InterPro"/>
</dbReference>
<feature type="domain" description="Tyr recombinase" evidence="2">
    <location>
        <begin position="127"/>
        <end position="289"/>
    </location>
</feature>
<evidence type="ECO:0000256" key="1">
    <source>
        <dbReference type="ARBA" id="ARBA00023172"/>
    </source>
</evidence>
<dbReference type="AlphaFoldDB" id="A0A5B8V3I6"/>
<dbReference type="GO" id="GO:0006310">
    <property type="term" value="P:DNA recombination"/>
    <property type="evidence" value="ECO:0007669"/>
    <property type="project" value="UniProtKB-KW"/>
</dbReference>
<protein>
    <submittedName>
        <fullName evidence="3">Tyrosine-type recombinase/integrase</fullName>
    </submittedName>
</protein>
<keyword evidence="4" id="KW-1185">Reference proteome</keyword>
<accession>A0A5B8V3I6</accession>
<sequence>MVLLLICAFEKFTNTKLRIKRLPHYNSNLFFKEAEYWKNFYAAFTDFLFTEKKCFDNYVGTVIRIIRAFFRYLSNEQQINIGNFYERFYVLEEQIPVISLLPEQVSFLINNKDFENSLSVSLRRTKDIFVFGCLLALRYSDLFNIKVTDIEEACGNKYLGIKTQKTGATVKLKLTGYTLLIIDKLIAKAGKRKILIPYISKNQFNHNIKRIAEKAGWTKPMPKTRNRRGKQKMLYRPGTTQAYRFCDLLSSHCMRRTAITMMLMFGVPEHIVRMISGHTKNSKSFYRYISLVQSYLDTYMEKMSAKLSPAQTIL</sequence>
<reference evidence="3 4" key="1">
    <citation type="journal article" date="2016" name="Int. J. Syst. Evol. Microbiol.">
        <title>Panacibacter ginsenosidivorans gen. nov., sp. nov., with ginsenoside converting activity isolated from soil of a ginseng field.</title>
        <authorList>
            <person name="Siddiqi M.Z."/>
            <person name="Muhammad Shafi S."/>
            <person name="Choi K.D."/>
            <person name="Im W.T."/>
        </authorList>
    </citation>
    <scope>NUCLEOTIDE SEQUENCE [LARGE SCALE GENOMIC DNA]</scope>
    <source>
        <strain evidence="3 4">Gsoil1550</strain>
    </source>
</reference>
<dbReference type="Gene3D" id="1.10.443.10">
    <property type="entry name" value="Intergrase catalytic core"/>
    <property type="match status" value="1"/>
</dbReference>